<protein>
    <submittedName>
        <fullName evidence="1">NAD-P-binding protein</fullName>
    </submittedName>
</protein>
<reference evidence="1" key="1">
    <citation type="submission" date="2021-03" db="EMBL/GenBank/DDBJ databases">
        <authorList>
            <consortium name="DOE Joint Genome Institute"/>
            <person name="Ahrendt S."/>
            <person name="Looney B.P."/>
            <person name="Miyauchi S."/>
            <person name="Morin E."/>
            <person name="Drula E."/>
            <person name="Courty P.E."/>
            <person name="Chicoki N."/>
            <person name="Fauchery L."/>
            <person name="Kohler A."/>
            <person name="Kuo A."/>
            <person name="Labutti K."/>
            <person name="Pangilinan J."/>
            <person name="Lipzen A."/>
            <person name="Riley R."/>
            <person name="Andreopoulos W."/>
            <person name="He G."/>
            <person name="Johnson J."/>
            <person name="Barry K.W."/>
            <person name="Grigoriev I.V."/>
            <person name="Nagy L."/>
            <person name="Hibbett D."/>
            <person name="Henrissat B."/>
            <person name="Matheny P.B."/>
            <person name="Labbe J."/>
            <person name="Martin F."/>
        </authorList>
    </citation>
    <scope>NUCLEOTIDE SEQUENCE</scope>
    <source>
        <strain evidence="1">HHB10654</strain>
    </source>
</reference>
<dbReference type="EMBL" id="MU277189">
    <property type="protein sequence ID" value="KAI0067606.1"/>
    <property type="molecule type" value="Genomic_DNA"/>
</dbReference>
<comment type="caution">
    <text evidence="1">The sequence shown here is derived from an EMBL/GenBank/DDBJ whole genome shotgun (WGS) entry which is preliminary data.</text>
</comment>
<reference evidence="1" key="2">
    <citation type="journal article" date="2022" name="New Phytol.">
        <title>Evolutionary transition to the ectomycorrhizal habit in the genomes of a hyperdiverse lineage of mushroom-forming fungi.</title>
        <authorList>
            <person name="Looney B."/>
            <person name="Miyauchi S."/>
            <person name="Morin E."/>
            <person name="Drula E."/>
            <person name="Courty P.E."/>
            <person name="Kohler A."/>
            <person name="Kuo A."/>
            <person name="LaButti K."/>
            <person name="Pangilinan J."/>
            <person name="Lipzen A."/>
            <person name="Riley R."/>
            <person name="Andreopoulos W."/>
            <person name="He G."/>
            <person name="Johnson J."/>
            <person name="Nolan M."/>
            <person name="Tritt A."/>
            <person name="Barry K.W."/>
            <person name="Grigoriev I.V."/>
            <person name="Nagy L.G."/>
            <person name="Hibbett D."/>
            <person name="Henrissat B."/>
            <person name="Matheny P.B."/>
            <person name="Labbe J."/>
            <person name="Martin F.M."/>
        </authorList>
    </citation>
    <scope>NUCLEOTIDE SEQUENCE</scope>
    <source>
        <strain evidence="1">HHB10654</strain>
    </source>
</reference>
<evidence type="ECO:0000313" key="1">
    <source>
        <dbReference type="EMBL" id="KAI0067606.1"/>
    </source>
</evidence>
<organism evidence="1 2">
    <name type="scientific">Artomyces pyxidatus</name>
    <dbReference type="NCBI Taxonomy" id="48021"/>
    <lineage>
        <taxon>Eukaryota</taxon>
        <taxon>Fungi</taxon>
        <taxon>Dikarya</taxon>
        <taxon>Basidiomycota</taxon>
        <taxon>Agaricomycotina</taxon>
        <taxon>Agaricomycetes</taxon>
        <taxon>Russulales</taxon>
        <taxon>Auriscalpiaceae</taxon>
        <taxon>Artomyces</taxon>
    </lineage>
</organism>
<gene>
    <name evidence="1" type="ORF">BV25DRAFT_1896644</name>
</gene>
<accession>A0ACB8TGM2</accession>
<proteinExistence type="predicted"/>
<name>A0ACB8TGM2_9AGAM</name>
<evidence type="ECO:0000313" key="2">
    <source>
        <dbReference type="Proteomes" id="UP000814140"/>
    </source>
</evidence>
<sequence>MSGFKHFALAGAGGIGIFVIEELLKAKAAGTVDRITILTRTGSAGREVLKKFASAGAIITAVDYADSSAITQALAGVDVVISTIAGVAFEVEMLVAEASAAAGAKLFVPAYYGLPAFGEKLKGWSASRQSLREKLRAMDLPYVLFSCGLWSDFIFTDSVWAPLTNLEIATGKVTIGGDGTQPFSMTARADVASFLVYALIQLPVAKLEYQSYQVEGDRTTCNELFSAYEEKTGKKLEITYRSISELETAIAANPSDIGAIVQHIYATGKGVIEPPDNALYPGWNPKPTIDFLD</sequence>
<dbReference type="Proteomes" id="UP000814140">
    <property type="component" value="Unassembled WGS sequence"/>
</dbReference>
<keyword evidence="2" id="KW-1185">Reference proteome</keyword>